<dbReference type="EMBL" id="CP071709">
    <property type="protein sequence ID" value="QVY60965.1"/>
    <property type="molecule type" value="Genomic_DNA"/>
</dbReference>
<dbReference type="RefSeq" id="WP_214475821.1">
    <property type="nucleotide sequence ID" value="NZ_CP071709.1"/>
</dbReference>
<dbReference type="Proteomes" id="UP000679247">
    <property type="component" value="Chromosome"/>
</dbReference>
<protein>
    <submittedName>
        <fullName evidence="1">Uncharacterized protein</fullName>
    </submittedName>
</protein>
<evidence type="ECO:0000313" key="1">
    <source>
        <dbReference type="EMBL" id="QVY60965.1"/>
    </source>
</evidence>
<organism evidence="1 2">
    <name type="scientific">Cytobacillus gottheilii</name>
    <dbReference type="NCBI Taxonomy" id="859144"/>
    <lineage>
        <taxon>Bacteria</taxon>
        <taxon>Bacillati</taxon>
        <taxon>Bacillota</taxon>
        <taxon>Bacilli</taxon>
        <taxon>Bacillales</taxon>
        <taxon>Bacillaceae</taxon>
        <taxon>Cytobacillus</taxon>
    </lineage>
</organism>
<sequence>MSFETKKGMVYEPVNPILTSLFNTLKKNAPVLDGSRVFEDLVEAYETLDQDLKEEMKCQSA</sequence>
<accession>A0ABX8F981</accession>
<keyword evidence="2" id="KW-1185">Reference proteome</keyword>
<name>A0ABX8F981_9BACI</name>
<gene>
    <name evidence="1" type="ORF">J1899_18640</name>
</gene>
<evidence type="ECO:0000313" key="2">
    <source>
        <dbReference type="Proteomes" id="UP000679247"/>
    </source>
</evidence>
<reference evidence="1 2" key="1">
    <citation type="submission" date="2021-03" db="EMBL/GenBank/DDBJ databases">
        <title>The first data on the complete genome of the tetrodotoxin-producing bacterium.</title>
        <authorList>
            <person name="Melnikova D.I."/>
            <person name="Nijland R."/>
            <person name="Magarlamov T.Y."/>
        </authorList>
    </citation>
    <scope>NUCLEOTIDE SEQUENCE [LARGE SCALE GENOMIC DNA]</scope>
    <source>
        <strain evidence="1 2">1839</strain>
    </source>
</reference>
<proteinExistence type="predicted"/>